<dbReference type="GO" id="GO:0006397">
    <property type="term" value="P:mRNA processing"/>
    <property type="evidence" value="ECO:0007669"/>
    <property type="project" value="UniProtKB-KW"/>
</dbReference>
<dbReference type="InterPro" id="IPR028889">
    <property type="entry name" value="USP"/>
</dbReference>
<organism evidence="12 13">
    <name type="scientific">Sinanodonta woodiana</name>
    <name type="common">Chinese pond mussel</name>
    <name type="synonym">Anodonta woodiana</name>
    <dbReference type="NCBI Taxonomy" id="1069815"/>
    <lineage>
        <taxon>Eukaryota</taxon>
        <taxon>Metazoa</taxon>
        <taxon>Spiralia</taxon>
        <taxon>Lophotrochozoa</taxon>
        <taxon>Mollusca</taxon>
        <taxon>Bivalvia</taxon>
        <taxon>Autobranchia</taxon>
        <taxon>Heteroconchia</taxon>
        <taxon>Palaeoheterodonta</taxon>
        <taxon>Unionida</taxon>
        <taxon>Unionoidea</taxon>
        <taxon>Unionidae</taxon>
        <taxon>Unioninae</taxon>
        <taxon>Sinanodonta</taxon>
    </lineage>
</organism>
<reference evidence="12 13" key="1">
    <citation type="submission" date="2024-11" db="EMBL/GenBank/DDBJ databases">
        <title>Chromosome-level genome assembly of the freshwater bivalve Anodonta woodiana.</title>
        <authorList>
            <person name="Chen X."/>
        </authorList>
    </citation>
    <scope>NUCLEOTIDE SEQUENCE [LARGE SCALE GENOMIC DNA]</scope>
    <source>
        <strain evidence="12">MN2024</strain>
        <tissue evidence="12">Gills</tissue>
    </source>
</reference>
<dbReference type="PANTHER" id="PTHR15728:SF0">
    <property type="entry name" value="PAN2-PAN3 DEADENYLATION COMPLEX CATALYTIC SUBUNIT PAN2"/>
    <property type="match status" value="1"/>
</dbReference>
<dbReference type="GO" id="GO:0000932">
    <property type="term" value="C:P-body"/>
    <property type="evidence" value="ECO:0007669"/>
    <property type="project" value="UniProtKB-SubCell"/>
</dbReference>
<evidence type="ECO:0000256" key="2">
    <source>
        <dbReference type="ARBA" id="ARBA00022490"/>
    </source>
</evidence>
<dbReference type="Pfam" id="PF00929">
    <property type="entry name" value="RNase_T"/>
    <property type="match status" value="1"/>
</dbReference>
<dbReference type="GO" id="GO:0010606">
    <property type="term" value="P:positive regulation of cytoplasmic mRNA processing body assembly"/>
    <property type="evidence" value="ECO:0007669"/>
    <property type="project" value="UniProtKB-UniRule"/>
</dbReference>
<dbReference type="SMART" id="SM00479">
    <property type="entry name" value="EXOIII"/>
    <property type="match status" value="1"/>
</dbReference>
<comment type="activity regulation">
    <text evidence="9">Positively regulated by the regulatory subunit PAN3.</text>
</comment>
<gene>
    <name evidence="9" type="primary">PAN2</name>
    <name evidence="12" type="ORF">ACJMK2_023521</name>
</gene>
<dbReference type="Pfam" id="PF20770">
    <property type="entry name" value="PAN2_N"/>
    <property type="match status" value="1"/>
</dbReference>
<dbReference type="HAMAP" id="MF_03182">
    <property type="entry name" value="PAN2"/>
    <property type="match status" value="1"/>
</dbReference>
<protein>
    <recommendedName>
        <fullName evidence="9">PAN2-PAN3 deadenylation complex catalytic subunit PAN2</fullName>
        <ecNumber evidence="9">3.1.13.4</ecNumber>
    </recommendedName>
    <alternativeName>
        <fullName evidence="9">PAB1P-dependent poly(A)-specific ribonuclease</fullName>
    </alternativeName>
    <alternativeName>
        <fullName evidence="9">Poly(A)-nuclease deadenylation complex subunit 2</fullName>
        <shortName evidence="9">PAN deadenylation complex subunit 2</shortName>
    </alternativeName>
</protein>
<comment type="caution">
    <text evidence="9">Lacks conserved residue(s) required for the propagation of feature annotation.</text>
</comment>
<comment type="similarity">
    <text evidence="9">Belongs to the peptidase C19 family. PAN2 subfamily.</text>
</comment>
<dbReference type="GO" id="GO:0046872">
    <property type="term" value="F:metal ion binding"/>
    <property type="evidence" value="ECO:0007669"/>
    <property type="project" value="UniProtKB-KW"/>
</dbReference>
<comment type="domain">
    <text evidence="9">Contains a pseudo-UCH domain. This ubiquitin C-terminal hydrolase (UCH)-like or ubiquitin specific protease (USP)-like domain is predicted to be catalytically inactive because it lacks the active site catalytic triad characteristic of thiol proteases, with residues at the equivalent structural positions that are incompatible with catalysis, and it cannot bind ubiquitin. It functions as a structural scaffold for intra- and intermolecular interactions in the complex.</text>
</comment>
<comment type="domain">
    <text evidence="9">The linker, or PAN3 interaction domain (PID), between the WD40 repeats and the pseudo-UCH domain mediates interaction with PAN3.</text>
</comment>
<dbReference type="Proteomes" id="UP001634394">
    <property type="component" value="Unassembled WGS sequence"/>
</dbReference>
<dbReference type="EMBL" id="JBJQND010000019">
    <property type="protein sequence ID" value="KAL3831819.1"/>
    <property type="molecule type" value="Genomic_DNA"/>
</dbReference>
<dbReference type="Gene3D" id="3.90.70.10">
    <property type="entry name" value="Cysteine proteinases"/>
    <property type="match status" value="1"/>
</dbReference>
<evidence type="ECO:0000256" key="5">
    <source>
        <dbReference type="ARBA" id="ARBA00022723"/>
    </source>
</evidence>
<keyword evidence="7 9" id="KW-0269">Exonuclease</keyword>
<evidence type="ECO:0000256" key="7">
    <source>
        <dbReference type="ARBA" id="ARBA00022839"/>
    </source>
</evidence>
<dbReference type="EC" id="3.1.13.4" evidence="9"/>
<feature type="domain" description="USP" evidence="11">
    <location>
        <begin position="512"/>
        <end position="1003"/>
    </location>
</feature>
<name>A0ABD3T4I9_SINWO</name>
<dbReference type="PANTHER" id="PTHR15728">
    <property type="entry name" value="DEADENYLATION COMPLEX CATALYTIC SUBUNIT PAN2"/>
    <property type="match status" value="1"/>
</dbReference>
<dbReference type="SUPFAM" id="SSF54001">
    <property type="entry name" value="Cysteine proteinases"/>
    <property type="match status" value="1"/>
</dbReference>
<dbReference type="GO" id="GO:0031251">
    <property type="term" value="C:PAN complex"/>
    <property type="evidence" value="ECO:0007669"/>
    <property type="project" value="UniProtKB-UniRule"/>
</dbReference>
<dbReference type="InterPro" id="IPR012337">
    <property type="entry name" value="RNaseH-like_sf"/>
</dbReference>
<sequence>MNMDFNHLSTTNVGFPPGPLDMNPAVGMLPPVMMSEHFPQQFPPGMFPTNPDPMQGEYREVHRVLVDGGSHYGVASLCFDTQELLWMGNQGGHVTSYYGHELQKYTSFQIHASDEIRQIMSLGDRGVLFLTRGNLRCSNRRGLSVFRYTNSVMHDMQCMIQMNNTTLLVGGHQTELLELDLVKLQPKTWYKVAEPGCAILRDAGKYLAIGDTSGKVTIFDRNTMNREYILDAHSGTLSDFDVHGNLIITCGYSVRNGQMSPDRYLMAYDMRMMRPMIPIHVTLDPTFLRFVPTYSSRLAVVSQIGQFQVIEASANLPMYLYHVNTNGGLILSYDVSNNYHAMAFGDSNGCMHLYSTKNQIHFNDHVINPEFADPVEPVPPIHITDQLTPFSLIPITYPRTGRLLSDWPDHLCKKVYRKPKNIDPEILRSMKIYQDVGYAPNPGNERRNQIPYILEDKNAKKKGKTNVLESPLGRGDDPFMQIPKRYQKVILKYSKLGLEDFDFRHYNKTPFAGLETHIPNAYCNCMLQVFFFIEPLRCALLNHLCGREFCLSCELAFLFHMLDKQKGHSCQASNFLRAFRTLPEASALSLILGESEEILQRVNLGHLIQSWQRFIHQQIHSETFTKVMVPVEDEKPPEAAAPEITSSGEVPVADEKNLETSSPSTKSKKKKKKNKKKEKDEKKEQQEESPIDVELPTSPVQEEKTVNETEKSIITDLFGLDQVSTLTCKCGQETSRDTKLTLINLRYPDCSPQGPNKGPVPFSFSQVLEHSLSIEQNTQAWCSVCESYQQHNQTKKINSLPDVLALNCQLENERNMEFWKIQLMLLKQREETEGLASSSASPVPQFSSPVMCRYGKNCTRKGCRFRHETDIASEGSEDMLRIKQEDQIGPIWVPMGLKVTLSSDGKPQIDQISDQEPLPKIHPLRTKYYEIFATVVHVKEAKTGGHLVSHIKVGETFHQRKENVTCTQWYLMNDFSITPIEKYEAVQLNLDWKVPCTIYYMRRDIVQYYNLAVQNPITSAVFFDDSSILNPKRRKVTFTPLNPDELPKEGTIVGLDAEFVSLNQEESELRSDGTRSTIKPSHLSVARITCIRGDGEQTGVPFLDDYIATHEQVVDYLTQYSGIQHGDLNPVISSKHLTTLKSTYIKLRYLIDVGVIFVGHGLKKDFRVINIRVPKNQIIDTVELFYIPRQRMISLKFLAWYFLKLNIQLATHDSVEDARTALHLYFKYQEISKEGMDKVRTTINEMYEFGRKNQWKISEIEEDNVEDTIAVL</sequence>
<feature type="binding site" evidence="9">
    <location>
        <position position="1165"/>
    </location>
    <ligand>
        <name>a divalent metal cation</name>
        <dbReference type="ChEBI" id="CHEBI:60240"/>
        <note>catalytic</note>
    </ligand>
</feature>
<feature type="compositionally biased region" description="Basic residues" evidence="10">
    <location>
        <begin position="666"/>
        <end position="676"/>
    </location>
</feature>
<keyword evidence="13" id="KW-1185">Reference proteome</keyword>
<dbReference type="InterPro" id="IPR015943">
    <property type="entry name" value="WD40/YVTN_repeat-like_dom_sf"/>
</dbReference>
<evidence type="ECO:0000313" key="13">
    <source>
        <dbReference type="Proteomes" id="UP001634394"/>
    </source>
</evidence>
<feature type="binding site" evidence="9">
    <location>
        <position position="1056"/>
    </location>
    <ligand>
        <name>a divalent metal cation</name>
        <dbReference type="ChEBI" id="CHEBI:60240"/>
        <note>catalytic</note>
    </ligand>
</feature>
<feature type="binding site" evidence="9">
    <location>
        <position position="1058"/>
    </location>
    <ligand>
        <name>a divalent metal cation</name>
        <dbReference type="ChEBI" id="CHEBI:60240"/>
        <note>catalytic</note>
    </ligand>
</feature>
<comment type="subcellular location">
    <subcellularLocation>
        <location evidence="9">Cytoplasm</location>
        <location evidence="9">P-body</location>
    </subcellularLocation>
    <subcellularLocation>
        <location evidence="9">Nucleus</location>
    </subcellularLocation>
    <text evidence="9">Shuttles between nucleus and cytoplasm.</text>
</comment>
<dbReference type="FunFam" id="3.30.420.10:FF:000011">
    <property type="entry name" value="PAN2-PAN3 deadenylation complex catalytic subunit PAN2"/>
    <property type="match status" value="1"/>
</dbReference>
<dbReference type="InterPro" id="IPR038765">
    <property type="entry name" value="Papain-like_cys_pep_sf"/>
</dbReference>
<feature type="region of interest" description="Disordered" evidence="10">
    <location>
        <begin position="633"/>
        <end position="705"/>
    </location>
</feature>
<keyword evidence="8 9" id="KW-0539">Nucleus</keyword>
<evidence type="ECO:0000256" key="10">
    <source>
        <dbReference type="SAM" id="MobiDB-lite"/>
    </source>
</evidence>
<dbReference type="GO" id="GO:0005634">
    <property type="term" value="C:nucleus"/>
    <property type="evidence" value="ECO:0007669"/>
    <property type="project" value="UniProtKB-SubCell"/>
</dbReference>
<dbReference type="InterPro" id="IPR036397">
    <property type="entry name" value="RNaseH_sf"/>
</dbReference>
<dbReference type="Pfam" id="PF13423">
    <property type="entry name" value="UCH_1"/>
    <property type="match status" value="1"/>
</dbReference>
<dbReference type="InterPro" id="IPR013520">
    <property type="entry name" value="Ribonucl_H"/>
</dbReference>
<accession>A0ABD3T4I9</accession>
<dbReference type="FunFam" id="2.130.10.10:FF:000421">
    <property type="entry name" value="PAN2-PAN3 deadenylation complex catalytic subunit PAN2"/>
    <property type="match status" value="1"/>
</dbReference>
<feature type="binding site" evidence="9">
    <location>
        <position position="1217"/>
    </location>
    <ligand>
        <name>a divalent metal cation</name>
        <dbReference type="ChEBI" id="CHEBI:60240"/>
        <note>catalytic</note>
    </ligand>
</feature>
<evidence type="ECO:0000256" key="4">
    <source>
        <dbReference type="ARBA" id="ARBA00022722"/>
    </source>
</evidence>
<dbReference type="GO" id="GO:0004535">
    <property type="term" value="F:poly(A)-specific ribonuclease activity"/>
    <property type="evidence" value="ECO:0007669"/>
    <property type="project" value="UniProtKB-UniRule"/>
</dbReference>
<dbReference type="Gene3D" id="2.130.10.10">
    <property type="entry name" value="YVTN repeat-like/Quinoprotein amine dehydrogenase"/>
    <property type="match status" value="1"/>
</dbReference>
<evidence type="ECO:0000256" key="9">
    <source>
        <dbReference type="HAMAP-Rule" id="MF_03182"/>
    </source>
</evidence>
<dbReference type="CDD" id="cd06143">
    <property type="entry name" value="PAN2_exo"/>
    <property type="match status" value="1"/>
</dbReference>
<keyword evidence="4 9" id="KW-0540">Nuclease</keyword>
<dbReference type="GO" id="GO:0000289">
    <property type="term" value="P:nuclear-transcribed mRNA poly(A) tail shortening"/>
    <property type="evidence" value="ECO:0007669"/>
    <property type="project" value="UniProtKB-UniRule"/>
</dbReference>
<evidence type="ECO:0000256" key="1">
    <source>
        <dbReference type="ARBA" id="ARBA00001663"/>
    </source>
</evidence>
<dbReference type="SUPFAM" id="SSF50978">
    <property type="entry name" value="WD40 repeat-like"/>
    <property type="match status" value="1"/>
</dbReference>
<dbReference type="InterPro" id="IPR030843">
    <property type="entry name" value="PAN2"/>
</dbReference>
<evidence type="ECO:0000256" key="8">
    <source>
        <dbReference type="ARBA" id="ARBA00023242"/>
    </source>
</evidence>
<proteinExistence type="inferred from homology"/>
<comment type="subunit">
    <text evidence="9">Forms a heterotrimer with an asymmetric homodimer of the regulatory subunit PAN3 to form the poly(A)-nuclease (PAN) deadenylation complex.</text>
</comment>
<evidence type="ECO:0000259" key="11">
    <source>
        <dbReference type="PROSITE" id="PS50235"/>
    </source>
</evidence>
<comment type="catalytic activity">
    <reaction evidence="1 9">
        <text>Exonucleolytic cleavage of poly(A) to 5'-AMP.</text>
        <dbReference type="EC" id="3.1.13.4"/>
    </reaction>
</comment>
<dbReference type="InterPro" id="IPR036322">
    <property type="entry name" value="WD40_repeat_dom_sf"/>
</dbReference>
<keyword evidence="5 9" id="KW-0479">Metal-binding</keyword>
<dbReference type="InterPro" id="IPR028881">
    <property type="entry name" value="PAN2_UCH_dom"/>
</dbReference>
<evidence type="ECO:0000256" key="6">
    <source>
        <dbReference type="ARBA" id="ARBA00022801"/>
    </source>
</evidence>
<dbReference type="Gene3D" id="3.30.420.10">
    <property type="entry name" value="Ribonuclease H-like superfamily/Ribonuclease H"/>
    <property type="match status" value="1"/>
</dbReference>
<comment type="cofactor">
    <cofactor evidence="9">
        <name>a divalent metal cation</name>
        <dbReference type="ChEBI" id="CHEBI:60240"/>
    </cofactor>
    <text evidence="9">Binds 2 metal cations per subunit in the catalytic exonuclease domain.</text>
</comment>
<dbReference type="AlphaFoldDB" id="A0ABD3T4I9"/>
<keyword evidence="3 9" id="KW-0507">mRNA processing</keyword>
<dbReference type="SUPFAM" id="SSF53098">
    <property type="entry name" value="Ribonuclease H-like"/>
    <property type="match status" value="1"/>
</dbReference>
<feature type="compositionally biased region" description="Basic and acidic residues" evidence="10">
    <location>
        <begin position="677"/>
        <end position="686"/>
    </location>
</feature>
<dbReference type="PROSITE" id="PS50235">
    <property type="entry name" value="USP_3"/>
    <property type="match status" value="1"/>
</dbReference>
<evidence type="ECO:0000313" key="12">
    <source>
        <dbReference type="EMBL" id="KAL3831819.1"/>
    </source>
</evidence>
<comment type="caution">
    <text evidence="12">The sequence shown here is derived from an EMBL/GenBank/DDBJ whole genome shotgun (WGS) entry which is preliminary data.</text>
</comment>
<comment type="function">
    <text evidence="9">Catalytic subunit of the poly(A)-nuclease (PAN) deadenylation complex, one of two cytoplasmic mRNA deadenylases involved in general and miRNA-mediated mRNA turnover. PAN specifically shortens poly(A) tails of RNA and the activity is stimulated by poly(A)-binding protein (PABP). PAN deadenylation is followed by rapid degradation of the shortened mRNA tails by the CCR4-NOT complex. Deadenylated mRNAs are then degraded by two alternative mechanisms, namely exosome-mediated 3'-5' exonucleolytic degradation, or deadenlyation-dependent mRNA decaping and subsequent 5'-3' exonucleolytic degradation by XRN1.</text>
</comment>
<keyword evidence="2 9" id="KW-0963">Cytoplasm</keyword>
<keyword evidence="6 9" id="KW-0378">Hydrolase</keyword>
<dbReference type="InterPro" id="IPR050785">
    <property type="entry name" value="PAN2-PAN3_catalytic_subunit"/>
</dbReference>
<dbReference type="InterPro" id="IPR048841">
    <property type="entry name" value="PAN2_N"/>
</dbReference>
<evidence type="ECO:0000256" key="3">
    <source>
        <dbReference type="ARBA" id="ARBA00022664"/>
    </source>
</evidence>